<proteinExistence type="predicted"/>
<feature type="domain" description="Peptidase S26" evidence="3">
    <location>
        <begin position="2"/>
        <end position="77"/>
    </location>
</feature>
<dbReference type="Gene3D" id="2.10.109.10">
    <property type="entry name" value="Umud Fragment, subunit A"/>
    <property type="match status" value="1"/>
</dbReference>
<gene>
    <name evidence="4" type="ORF">BTN92_02225</name>
</gene>
<organism evidence="4 5">
    <name type="scientific">Enterococcus mundtii</name>
    <dbReference type="NCBI Taxonomy" id="53346"/>
    <lineage>
        <taxon>Bacteria</taxon>
        <taxon>Bacillati</taxon>
        <taxon>Bacillota</taxon>
        <taxon>Bacilli</taxon>
        <taxon>Lactobacillales</taxon>
        <taxon>Enterococcaceae</taxon>
        <taxon>Enterococcus</taxon>
    </lineage>
</organism>
<dbReference type="GO" id="GO:0004252">
    <property type="term" value="F:serine-type endopeptidase activity"/>
    <property type="evidence" value="ECO:0007669"/>
    <property type="project" value="InterPro"/>
</dbReference>
<evidence type="ECO:0000259" key="3">
    <source>
        <dbReference type="Pfam" id="PF10502"/>
    </source>
</evidence>
<protein>
    <recommendedName>
        <fullName evidence="2">signal peptidase I</fullName>
        <ecNumber evidence="2">3.4.21.89</ecNumber>
    </recommendedName>
</protein>
<dbReference type="InterPro" id="IPR019757">
    <property type="entry name" value="Pept_S26A_signal_pept_1_Lys-AS"/>
</dbReference>
<dbReference type="Proteomes" id="UP000189299">
    <property type="component" value="Unassembled WGS sequence"/>
</dbReference>
<dbReference type="OrthoDB" id="9802919at2"/>
<sequence>MAAFMCRFYLFTSSLSLSSSYWNIDLANGNIVIVDKFSALTRYIIIAIQRSSKDEIIKRIIGIPGDSIKVHDNELTLHLGNEPHSPTEIFWLSPEVVAQMNHSQKK</sequence>
<dbReference type="STRING" id="53346.A5802_002624"/>
<evidence type="ECO:0000256" key="2">
    <source>
        <dbReference type="ARBA" id="ARBA00013208"/>
    </source>
</evidence>
<accession>A0A1V2ULJ1</accession>
<dbReference type="RefSeq" id="WP_077151199.1">
    <property type="nucleotide sequence ID" value="NZ_CABMMO010000002.1"/>
</dbReference>
<dbReference type="AlphaFoldDB" id="A0A1V2ULJ1"/>
<comment type="caution">
    <text evidence="4">The sequence shown here is derived from an EMBL/GenBank/DDBJ whole genome shotgun (WGS) entry which is preliminary data.</text>
</comment>
<dbReference type="GO" id="GO:0009003">
    <property type="term" value="F:signal peptidase activity"/>
    <property type="evidence" value="ECO:0007669"/>
    <property type="project" value="UniProtKB-EC"/>
</dbReference>
<dbReference type="InterPro" id="IPR019533">
    <property type="entry name" value="Peptidase_S26"/>
</dbReference>
<dbReference type="PROSITE" id="PS00760">
    <property type="entry name" value="SPASE_I_2"/>
    <property type="match status" value="1"/>
</dbReference>
<reference evidence="4 5" key="1">
    <citation type="submission" date="2016-12" db="EMBL/GenBank/DDBJ databases">
        <authorList>
            <person name="Song W.-J."/>
            <person name="Kurnit D.M."/>
        </authorList>
    </citation>
    <scope>NUCLEOTIDE SEQUENCE [LARGE SCALE GENOMIC DNA]</scope>
    <source>
        <strain evidence="4 5">CGB1038-1_S1</strain>
    </source>
</reference>
<dbReference type="InterPro" id="IPR036286">
    <property type="entry name" value="LexA/Signal_pep-like_sf"/>
</dbReference>
<comment type="catalytic activity">
    <reaction evidence="1">
        <text>Cleavage of hydrophobic, N-terminal signal or leader sequences from secreted and periplasmic proteins.</text>
        <dbReference type="EC" id="3.4.21.89"/>
    </reaction>
</comment>
<dbReference type="SUPFAM" id="SSF51306">
    <property type="entry name" value="LexA/Signal peptidase"/>
    <property type="match status" value="1"/>
</dbReference>
<evidence type="ECO:0000313" key="5">
    <source>
        <dbReference type="Proteomes" id="UP000189299"/>
    </source>
</evidence>
<dbReference type="GO" id="GO:0006465">
    <property type="term" value="P:signal peptide processing"/>
    <property type="evidence" value="ECO:0007669"/>
    <property type="project" value="InterPro"/>
</dbReference>
<evidence type="ECO:0000256" key="1">
    <source>
        <dbReference type="ARBA" id="ARBA00000677"/>
    </source>
</evidence>
<dbReference type="EMBL" id="MSTR01000002">
    <property type="protein sequence ID" value="ONN44260.1"/>
    <property type="molecule type" value="Genomic_DNA"/>
</dbReference>
<dbReference type="GO" id="GO:0016020">
    <property type="term" value="C:membrane"/>
    <property type="evidence" value="ECO:0007669"/>
    <property type="project" value="InterPro"/>
</dbReference>
<dbReference type="EC" id="3.4.21.89" evidence="2"/>
<dbReference type="CDD" id="cd06462">
    <property type="entry name" value="Peptidase_S24_S26"/>
    <property type="match status" value="1"/>
</dbReference>
<dbReference type="Pfam" id="PF10502">
    <property type="entry name" value="Peptidase_S26"/>
    <property type="match status" value="1"/>
</dbReference>
<name>A0A1V2ULJ1_ENTMU</name>
<evidence type="ECO:0000313" key="4">
    <source>
        <dbReference type="EMBL" id="ONN44260.1"/>
    </source>
</evidence>